<dbReference type="CDD" id="cd00093">
    <property type="entry name" value="HTH_XRE"/>
    <property type="match status" value="1"/>
</dbReference>
<evidence type="ECO:0000313" key="3">
    <source>
        <dbReference type="EMBL" id="XDI05711.1"/>
    </source>
</evidence>
<keyword evidence="1" id="KW-0238">DNA-binding</keyword>
<dbReference type="GO" id="GO:0003677">
    <property type="term" value="F:DNA binding"/>
    <property type="evidence" value="ECO:0007669"/>
    <property type="project" value="UniProtKB-KW"/>
</dbReference>
<dbReference type="Pfam" id="PF01381">
    <property type="entry name" value="HTH_3"/>
    <property type="match status" value="1"/>
</dbReference>
<name>A0AB39BH39_9MICO</name>
<dbReference type="PANTHER" id="PTHR46797">
    <property type="entry name" value="HTH-TYPE TRANSCRIPTIONAL REGULATOR"/>
    <property type="match status" value="1"/>
</dbReference>
<dbReference type="InterPro" id="IPR014710">
    <property type="entry name" value="RmlC-like_jellyroll"/>
</dbReference>
<dbReference type="SMART" id="SM00530">
    <property type="entry name" value="HTH_XRE"/>
    <property type="match status" value="1"/>
</dbReference>
<sequence length="234" mass="25740">MTSLSAIGARLRAAREDQGLTLKSLADSMGVTPSLLSQIETDKVQPSLNTLYQLATRLGVSIDELLDIDTPDASGRMRRRRPVAPVQRFEDNPVVDLTSGVRLELLAGGASGIAEPLMVTFEPHSSTTPGARFSRHQGYDFGVLVEGELVLRIDFDEHPMRAGDSVHFDTTRPHVYVNESDRPARGVWFALRLPVADEPGADTELWRRKGSAPVRRSSTLSDVLNALHNQDDWS</sequence>
<dbReference type="GO" id="GO:0005829">
    <property type="term" value="C:cytosol"/>
    <property type="evidence" value="ECO:0007669"/>
    <property type="project" value="TreeGrafter"/>
</dbReference>
<dbReference type="AlphaFoldDB" id="A0AB39BH39"/>
<proteinExistence type="predicted"/>
<dbReference type="InterPro" id="IPR013096">
    <property type="entry name" value="Cupin_2"/>
</dbReference>
<dbReference type="Pfam" id="PF07883">
    <property type="entry name" value="Cupin_2"/>
    <property type="match status" value="1"/>
</dbReference>
<dbReference type="EMBL" id="CP162511">
    <property type="protein sequence ID" value="XDI05711.1"/>
    <property type="molecule type" value="Genomic_DNA"/>
</dbReference>
<dbReference type="PROSITE" id="PS50943">
    <property type="entry name" value="HTH_CROC1"/>
    <property type="match status" value="1"/>
</dbReference>
<dbReference type="RefSeq" id="WP_368498100.1">
    <property type="nucleotide sequence ID" value="NZ_CP162511.1"/>
</dbReference>
<gene>
    <name evidence="3" type="ORF">ABFY20_01065</name>
</gene>
<dbReference type="GO" id="GO:0003700">
    <property type="term" value="F:DNA-binding transcription factor activity"/>
    <property type="evidence" value="ECO:0007669"/>
    <property type="project" value="TreeGrafter"/>
</dbReference>
<dbReference type="Gene3D" id="2.60.120.10">
    <property type="entry name" value="Jelly Rolls"/>
    <property type="match status" value="1"/>
</dbReference>
<dbReference type="Gene3D" id="1.10.260.40">
    <property type="entry name" value="lambda repressor-like DNA-binding domains"/>
    <property type="match status" value="1"/>
</dbReference>
<dbReference type="InterPro" id="IPR011051">
    <property type="entry name" value="RmlC_Cupin_sf"/>
</dbReference>
<evidence type="ECO:0000256" key="1">
    <source>
        <dbReference type="ARBA" id="ARBA00023125"/>
    </source>
</evidence>
<feature type="domain" description="HTH cro/C1-type" evidence="2">
    <location>
        <begin position="11"/>
        <end position="65"/>
    </location>
</feature>
<protein>
    <submittedName>
        <fullName evidence="3">Helix-turn-helix domain-containing protein</fullName>
    </submittedName>
</protein>
<dbReference type="InterPro" id="IPR010982">
    <property type="entry name" value="Lambda_DNA-bd_dom_sf"/>
</dbReference>
<evidence type="ECO:0000259" key="2">
    <source>
        <dbReference type="PROSITE" id="PS50943"/>
    </source>
</evidence>
<dbReference type="InterPro" id="IPR001387">
    <property type="entry name" value="Cro/C1-type_HTH"/>
</dbReference>
<dbReference type="CDD" id="cd02209">
    <property type="entry name" value="cupin_XRE_C"/>
    <property type="match status" value="1"/>
</dbReference>
<accession>A0AB39BH39</accession>
<reference evidence="3" key="1">
    <citation type="submission" date="2024-05" db="EMBL/GenBank/DDBJ databases">
        <title>Herbiconiux sp. A18JL235.</title>
        <authorList>
            <person name="Zhang G."/>
        </authorList>
    </citation>
    <scope>NUCLEOTIDE SEQUENCE</scope>
    <source>
        <strain evidence="3">A18JL235</strain>
    </source>
</reference>
<dbReference type="SUPFAM" id="SSF51182">
    <property type="entry name" value="RmlC-like cupins"/>
    <property type="match status" value="1"/>
</dbReference>
<organism evidence="3">
    <name type="scientific">Herbiconiux sp. A18JL235</name>
    <dbReference type="NCBI Taxonomy" id="3152363"/>
    <lineage>
        <taxon>Bacteria</taxon>
        <taxon>Bacillati</taxon>
        <taxon>Actinomycetota</taxon>
        <taxon>Actinomycetes</taxon>
        <taxon>Micrococcales</taxon>
        <taxon>Microbacteriaceae</taxon>
        <taxon>Herbiconiux</taxon>
    </lineage>
</organism>
<dbReference type="SUPFAM" id="SSF47413">
    <property type="entry name" value="lambda repressor-like DNA-binding domains"/>
    <property type="match status" value="1"/>
</dbReference>
<dbReference type="PANTHER" id="PTHR46797:SF1">
    <property type="entry name" value="METHYLPHOSPHONATE SYNTHASE"/>
    <property type="match status" value="1"/>
</dbReference>
<dbReference type="InterPro" id="IPR050807">
    <property type="entry name" value="TransReg_Diox_bact_type"/>
</dbReference>